<dbReference type="InterPro" id="IPR051122">
    <property type="entry name" value="SDR_DHRS6-like"/>
</dbReference>
<reference evidence="4 5" key="1">
    <citation type="journal article" date="2017" name="Curr. Microbiol.">
        <title>Mucilaginibacter ginsenosidivorans sp. nov., Isolated from Soil of Ginseng Field.</title>
        <authorList>
            <person name="Kim M.M."/>
            <person name="Siddiqi M.Z."/>
            <person name="Im W.T."/>
        </authorList>
    </citation>
    <scope>NUCLEOTIDE SEQUENCE [LARGE SCALE GENOMIC DNA]</scope>
    <source>
        <strain evidence="4 5">Gsoil 3017</strain>
    </source>
</reference>
<evidence type="ECO:0000313" key="5">
    <source>
        <dbReference type="Proteomes" id="UP000321479"/>
    </source>
</evidence>
<dbReference type="PANTHER" id="PTHR43477:SF1">
    <property type="entry name" value="DIHYDROANTICAPSIN 7-DEHYDROGENASE"/>
    <property type="match status" value="1"/>
</dbReference>
<evidence type="ECO:0000259" key="3">
    <source>
        <dbReference type="SMART" id="SM00822"/>
    </source>
</evidence>
<dbReference type="CDD" id="cd05233">
    <property type="entry name" value="SDR_c"/>
    <property type="match status" value="1"/>
</dbReference>
<dbReference type="InterPro" id="IPR020904">
    <property type="entry name" value="Sc_DH/Rdtase_CS"/>
</dbReference>
<dbReference type="SMART" id="SM00822">
    <property type="entry name" value="PKS_KR"/>
    <property type="match status" value="1"/>
</dbReference>
<dbReference type="InterPro" id="IPR036291">
    <property type="entry name" value="NAD(P)-bd_dom_sf"/>
</dbReference>
<dbReference type="InterPro" id="IPR002347">
    <property type="entry name" value="SDR_fam"/>
</dbReference>
<evidence type="ECO:0000313" key="4">
    <source>
        <dbReference type="EMBL" id="QEC65076.1"/>
    </source>
</evidence>
<keyword evidence="5" id="KW-1185">Reference proteome</keyword>
<accession>A0A5B8V3D1</accession>
<dbReference type="SUPFAM" id="SSF51735">
    <property type="entry name" value="NAD(P)-binding Rossmann-fold domains"/>
    <property type="match status" value="1"/>
</dbReference>
<dbReference type="GO" id="GO:0016491">
    <property type="term" value="F:oxidoreductase activity"/>
    <property type="evidence" value="ECO:0007669"/>
    <property type="project" value="UniProtKB-KW"/>
</dbReference>
<dbReference type="PRINTS" id="PR00081">
    <property type="entry name" value="GDHRDH"/>
</dbReference>
<gene>
    <name evidence="4" type="ORF">FRZ54_21710</name>
</gene>
<organism evidence="4 5">
    <name type="scientific">Mucilaginibacter ginsenosidivorans</name>
    <dbReference type="NCBI Taxonomy" id="398053"/>
    <lineage>
        <taxon>Bacteria</taxon>
        <taxon>Pseudomonadati</taxon>
        <taxon>Bacteroidota</taxon>
        <taxon>Sphingobacteriia</taxon>
        <taxon>Sphingobacteriales</taxon>
        <taxon>Sphingobacteriaceae</taxon>
        <taxon>Mucilaginibacter</taxon>
    </lineage>
</organism>
<comment type="similarity">
    <text evidence="1">Belongs to the short-chain dehydrogenases/reductases (SDR) family.</text>
</comment>
<feature type="domain" description="Ketoreductase" evidence="3">
    <location>
        <begin position="7"/>
        <end position="181"/>
    </location>
</feature>
<dbReference type="Pfam" id="PF13561">
    <property type="entry name" value="adh_short_C2"/>
    <property type="match status" value="1"/>
</dbReference>
<dbReference type="KEGG" id="mgin:FRZ54_21710"/>
<dbReference type="FunFam" id="3.40.50.720:FF:000084">
    <property type="entry name" value="Short-chain dehydrogenase reductase"/>
    <property type="match status" value="1"/>
</dbReference>
<dbReference type="AlphaFoldDB" id="A0A5B8V3D1"/>
<dbReference type="InterPro" id="IPR057326">
    <property type="entry name" value="KR_dom"/>
</dbReference>
<dbReference type="PROSITE" id="PS00061">
    <property type="entry name" value="ADH_SHORT"/>
    <property type="match status" value="1"/>
</dbReference>
<evidence type="ECO:0000256" key="2">
    <source>
        <dbReference type="ARBA" id="ARBA00023002"/>
    </source>
</evidence>
<keyword evidence="2" id="KW-0560">Oxidoreductase</keyword>
<protein>
    <submittedName>
        <fullName evidence="4">SDR family oxidoreductase</fullName>
    </submittedName>
</protein>
<evidence type="ECO:0000256" key="1">
    <source>
        <dbReference type="ARBA" id="ARBA00006484"/>
    </source>
</evidence>
<dbReference type="PANTHER" id="PTHR43477">
    <property type="entry name" value="DIHYDROANTICAPSIN 7-DEHYDROGENASE"/>
    <property type="match status" value="1"/>
</dbReference>
<name>A0A5B8V3D1_9SPHI</name>
<proteinExistence type="inferred from homology"/>
<dbReference type="RefSeq" id="WP_147033909.1">
    <property type="nucleotide sequence ID" value="NZ_CP042436.1"/>
</dbReference>
<dbReference type="Proteomes" id="UP000321479">
    <property type="component" value="Chromosome"/>
</dbReference>
<dbReference type="EMBL" id="CP042436">
    <property type="protein sequence ID" value="QEC65076.1"/>
    <property type="molecule type" value="Genomic_DNA"/>
</dbReference>
<dbReference type="OrthoDB" id="9803333at2"/>
<dbReference type="Gene3D" id="3.40.50.720">
    <property type="entry name" value="NAD(P)-binding Rossmann-like Domain"/>
    <property type="match status" value="1"/>
</dbReference>
<sequence>MLDLQGKKILVTGASSGIGKDIAILLSKLGARVIITGRDRERLNQTSALLGDKEMHLAIIADMDAEADIKALVEKIEKLNGAVFCAGIIEYSPVKFLSKEKINKVLSVNFVSQALLTQALLKEKKIERQSSLVYISSVSSKLGVAGTAAYAASKAALSAFAKVLATELAGQKIRVNSLSPGIVKTPMTEGADSAIAGDDMKEDEKKYPLGYGNTIDVANYVAFLLSDNSSWITGSDLVMDGGFTLN</sequence>